<organism evidence="2">
    <name type="scientific">Xanthomonas hortorum pv. gardneri</name>
    <dbReference type="NCBI Taxonomy" id="2754056"/>
    <lineage>
        <taxon>Bacteria</taxon>
        <taxon>Pseudomonadati</taxon>
        <taxon>Pseudomonadota</taxon>
        <taxon>Gammaproteobacteria</taxon>
        <taxon>Lysobacterales</taxon>
        <taxon>Lysobacteraceae</taxon>
        <taxon>Xanthomonas</taxon>
    </lineage>
</organism>
<feature type="compositionally biased region" description="Polar residues" evidence="1">
    <location>
        <begin position="1"/>
        <end position="19"/>
    </location>
</feature>
<evidence type="ECO:0000256" key="1">
    <source>
        <dbReference type="SAM" id="MobiDB-lite"/>
    </source>
</evidence>
<accession>A0A6V7DMF2</accession>
<name>A0A6V7DMF2_9XANT</name>
<gene>
    <name evidence="2" type="ORF">CFBP8129_25400</name>
</gene>
<sequence length="130" mass="13967">MPRNNSAHSGSTASDSRATSPDAPNRITEHEDVFFRRLSESRDAEATNGLHWSDLPMQFSLALKCAHIDHCLVGLHGVLEVLHASAAAREGGQPGLSGDLTDRLLYASRALAESGKESLYALQERIAATS</sequence>
<feature type="region of interest" description="Disordered" evidence="1">
    <location>
        <begin position="1"/>
        <end position="29"/>
    </location>
</feature>
<dbReference type="EMBL" id="LR828253">
    <property type="protein sequence ID" value="CAD0337196.1"/>
    <property type="molecule type" value="Genomic_DNA"/>
</dbReference>
<proteinExistence type="predicted"/>
<protein>
    <submittedName>
        <fullName evidence="2">Uncharacterized protein</fullName>
    </submittedName>
</protein>
<evidence type="ECO:0000313" key="2">
    <source>
        <dbReference type="EMBL" id="CAD0337187.1"/>
    </source>
</evidence>
<dbReference type="AlphaFoldDB" id="A0A6V7DMF2"/>
<reference evidence="2" key="1">
    <citation type="submission" date="2020-07" db="EMBL/GenBank/DDBJ databases">
        <authorList>
            <person name="Pothier F. J."/>
        </authorList>
    </citation>
    <scope>NUCLEOTIDE SEQUENCE</scope>
    <source>
        <strain evidence="2">CFBP 8129</strain>
    </source>
</reference>
<dbReference type="EMBL" id="LR828253">
    <property type="protein sequence ID" value="CAD0337187.1"/>
    <property type="molecule type" value="Genomic_DNA"/>
</dbReference>